<dbReference type="FunFam" id="2.60.40.2310:FF:000001">
    <property type="entry name" value="Subtilisin-like protease SBT1.5"/>
    <property type="match status" value="1"/>
</dbReference>
<dbReference type="Pfam" id="PF00082">
    <property type="entry name" value="Peptidase_S8"/>
    <property type="match status" value="1"/>
</dbReference>
<dbReference type="EMBL" id="CACVBM020001351">
    <property type="protein sequence ID" value="CAA7046649.1"/>
    <property type="molecule type" value="Genomic_DNA"/>
</dbReference>
<dbReference type="Proteomes" id="UP000467841">
    <property type="component" value="Unassembled WGS sequence"/>
</dbReference>
<dbReference type="InterPro" id="IPR015500">
    <property type="entry name" value="Peptidase_S8_subtilisin-rel"/>
</dbReference>
<evidence type="ECO:0000256" key="1">
    <source>
        <dbReference type="ARBA" id="ARBA00011073"/>
    </source>
</evidence>
<evidence type="ECO:0000256" key="6">
    <source>
        <dbReference type="ARBA" id="ARBA00023180"/>
    </source>
</evidence>
<organism evidence="12 13">
    <name type="scientific">Microthlaspi erraticum</name>
    <dbReference type="NCBI Taxonomy" id="1685480"/>
    <lineage>
        <taxon>Eukaryota</taxon>
        <taxon>Viridiplantae</taxon>
        <taxon>Streptophyta</taxon>
        <taxon>Embryophyta</taxon>
        <taxon>Tracheophyta</taxon>
        <taxon>Spermatophyta</taxon>
        <taxon>Magnoliopsida</taxon>
        <taxon>eudicotyledons</taxon>
        <taxon>Gunneridae</taxon>
        <taxon>Pentapetalae</taxon>
        <taxon>rosids</taxon>
        <taxon>malvids</taxon>
        <taxon>Brassicales</taxon>
        <taxon>Brassicaceae</taxon>
        <taxon>Coluteocarpeae</taxon>
        <taxon>Microthlaspi</taxon>
    </lineage>
</organism>
<reference evidence="12" key="1">
    <citation type="submission" date="2020-01" db="EMBL/GenBank/DDBJ databases">
        <authorList>
            <person name="Mishra B."/>
        </authorList>
    </citation>
    <scope>NUCLEOTIDE SEQUENCE [LARGE SCALE GENOMIC DNA]</scope>
</reference>
<dbReference type="GO" id="GO:0004252">
    <property type="term" value="F:serine-type endopeptidase activity"/>
    <property type="evidence" value="ECO:0007669"/>
    <property type="project" value="UniProtKB-UniRule"/>
</dbReference>
<feature type="active site" description="Charge relay system" evidence="7 8">
    <location>
        <position position="158"/>
    </location>
</feature>
<evidence type="ECO:0000256" key="4">
    <source>
        <dbReference type="ARBA" id="ARBA00022801"/>
    </source>
</evidence>
<keyword evidence="5 8" id="KW-0720">Serine protease</keyword>
<dbReference type="InterPro" id="IPR034197">
    <property type="entry name" value="Peptidases_S8_3"/>
</dbReference>
<feature type="domain" description="Peptidase S8/S53" evidence="9">
    <location>
        <begin position="149"/>
        <end position="579"/>
    </location>
</feature>
<protein>
    <recommendedName>
        <fullName evidence="14">Subtilisin-like protease fibronectin type-III domain-containing protein</fullName>
    </recommendedName>
</protein>
<evidence type="ECO:0000256" key="3">
    <source>
        <dbReference type="ARBA" id="ARBA00022729"/>
    </source>
</evidence>
<dbReference type="PROSITE" id="PS51892">
    <property type="entry name" value="SUBTILASE"/>
    <property type="match status" value="1"/>
</dbReference>
<proteinExistence type="inferred from homology"/>
<comment type="similarity">
    <text evidence="1 8">Belongs to the peptidase S8 family.</text>
</comment>
<feature type="domain" description="Inhibitor I9" evidence="10">
    <location>
        <begin position="46"/>
        <end position="123"/>
    </location>
</feature>
<dbReference type="Gene3D" id="3.40.50.200">
    <property type="entry name" value="Peptidase S8/S53 domain"/>
    <property type="match status" value="1"/>
</dbReference>
<evidence type="ECO:0000256" key="5">
    <source>
        <dbReference type="ARBA" id="ARBA00022825"/>
    </source>
</evidence>
<keyword evidence="3" id="KW-0732">Signal</keyword>
<dbReference type="FunFam" id="3.30.70.80:FF:000002">
    <property type="entry name" value="Subtilisin-like protease SBT5.3"/>
    <property type="match status" value="1"/>
</dbReference>
<dbReference type="SUPFAM" id="SSF52743">
    <property type="entry name" value="Subtilisin-like"/>
    <property type="match status" value="1"/>
</dbReference>
<keyword evidence="13" id="KW-1185">Reference proteome</keyword>
<keyword evidence="2 8" id="KW-0645">Protease</keyword>
<feature type="domain" description="Subtilisin-like protease fibronectin type-III" evidence="11">
    <location>
        <begin position="658"/>
        <end position="753"/>
    </location>
</feature>
<dbReference type="AlphaFoldDB" id="A0A6D2KEW1"/>
<dbReference type="CDD" id="cd04852">
    <property type="entry name" value="Peptidases_S8_3"/>
    <property type="match status" value="1"/>
</dbReference>
<dbReference type="FunFam" id="3.40.50.200:FF:000006">
    <property type="entry name" value="Subtilisin-like protease SBT1.5"/>
    <property type="match status" value="1"/>
</dbReference>
<keyword evidence="4 8" id="KW-0378">Hydrolase</keyword>
<evidence type="ECO:0000256" key="2">
    <source>
        <dbReference type="ARBA" id="ARBA00022670"/>
    </source>
</evidence>
<dbReference type="InterPro" id="IPR041469">
    <property type="entry name" value="Subtilisin-like_FN3"/>
</dbReference>
<dbReference type="InterPro" id="IPR036852">
    <property type="entry name" value="Peptidase_S8/S53_dom_sf"/>
</dbReference>
<feature type="active site" description="Charge relay system" evidence="7 8">
    <location>
        <position position="543"/>
    </location>
</feature>
<comment type="caution">
    <text evidence="12">The sequence shown here is derived from an EMBL/GenBank/DDBJ whole genome shotgun (WGS) entry which is preliminary data.</text>
</comment>
<gene>
    <name evidence="12" type="ORF">MERR_LOCUS33884</name>
</gene>
<evidence type="ECO:0000256" key="7">
    <source>
        <dbReference type="PIRSR" id="PIRSR615500-1"/>
    </source>
</evidence>
<sequence>MRYSYLIASTSSKAYCRPLVIITFVLILNGVFISAAQQLNGLNKLYIVHLGAKQHDTPELVTKSHYQILEPILGSKEAVHKSIVYSYRHGFSGFAAKLTASQAKNLSALPEVLCVLPSRVLELKTTRTFDYLGLSPSSPKGLLHDTRLGSEAIIGVIDSGIWPESKSFNDTGLGPIPTRWKGTCESGDKFDAKVHCNKKLIGAKFFVDGLNDMTNGEYDFNSEGEVRSPRDNSLGHGTHVAAIAAGSLVANADHYGLGGGLARGAAPHARIAVYKACWGHVGCITPDVLKAIDHSIRDGVDVISISIGTEAPASFDVDQNDIAYGSFQAVMKGIPVVCSAGNEGPNAQTVDNVAPWIITVAATSMDRSFPIPITLGNNLTILGEGLNTLPEVGFFNLVLSDEMMDSSIEEGQTKDKIVLAFTPNDNSIKKARSILIAGCAGMIFAQSVVDISVCNSVNVPCAVVDYEFGTDILYYIQTTDVPIAKISTSKTLIGRPIASRVARFSCRGPNSVSPAILKPDIAAPGVNILSAISGGYQIMSGTSMATPVVSGIVGLLRQIRPQWSPAAIRSALVTTAWRTDPFGEPIFSEGSTRKIADPFDYGGGLINPEKVADPGLVYDLGLDDYVHYLCSSDYDETSISKLVGKPQKCPLPTPSMLDFNMPSITIPSLTGEVTVTRTVTNVGPAGSVYRPVVEPPFGIEVEVNPKTLVFGTNTTKNTFSVRVKTNHKVNSDFYFGSLCWTDGVHNVTIPVSVRTKILRNYVS</sequence>
<evidence type="ECO:0000256" key="8">
    <source>
        <dbReference type="PROSITE-ProRule" id="PRU01240"/>
    </source>
</evidence>
<evidence type="ECO:0000313" key="13">
    <source>
        <dbReference type="Proteomes" id="UP000467841"/>
    </source>
</evidence>
<dbReference type="Gene3D" id="2.60.40.2310">
    <property type="match status" value="1"/>
</dbReference>
<dbReference type="PANTHER" id="PTHR10795">
    <property type="entry name" value="PROPROTEIN CONVERTASE SUBTILISIN/KEXIN"/>
    <property type="match status" value="1"/>
</dbReference>
<dbReference type="Gene3D" id="3.30.70.80">
    <property type="entry name" value="Peptidase S8 propeptide/proteinase inhibitor I9"/>
    <property type="match status" value="1"/>
</dbReference>
<dbReference type="InterPro" id="IPR037045">
    <property type="entry name" value="S8pro/Inhibitor_I9_sf"/>
</dbReference>
<feature type="active site" description="Charge relay system" evidence="7 8">
    <location>
        <position position="236"/>
    </location>
</feature>
<dbReference type="PRINTS" id="PR00723">
    <property type="entry name" value="SUBTILISIN"/>
</dbReference>
<dbReference type="Gene3D" id="3.50.30.30">
    <property type="match status" value="1"/>
</dbReference>
<evidence type="ECO:0008006" key="14">
    <source>
        <dbReference type="Google" id="ProtNLM"/>
    </source>
</evidence>
<dbReference type="InterPro" id="IPR010259">
    <property type="entry name" value="S8pro/Inhibitor_I9"/>
</dbReference>
<accession>A0A6D2KEW1</accession>
<dbReference type="GO" id="GO:0006508">
    <property type="term" value="P:proteolysis"/>
    <property type="evidence" value="ECO:0007669"/>
    <property type="project" value="UniProtKB-KW"/>
</dbReference>
<evidence type="ECO:0000259" key="10">
    <source>
        <dbReference type="Pfam" id="PF05922"/>
    </source>
</evidence>
<dbReference type="InterPro" id="IPR045051">
    <property type="entry name" value="SBT"/>
</dbReference>
<evidence type="ECO:0000259" key="11">
    <source>
        <dbReference type="Pfam" id="PF17766"/>
    </source>
</evidence>
<dbReference type="InterPro" id="IPR000209">
    <property type="entry name" value="Peptidase_S8/S53_dom"/>
</dbReference>
<dbReference type="Pfam" id="PF17766">
    <property type="entry name" value="fn3_6"/>
    <property type="match status" value="1"/>
</dbReference>
<dbReference type="CDD" id="cd02120">
    <property type="entry name" value="PA_subtilisin_like"/>
    <property type="match status" value="1"/>
</dbReference>
<dbReference type="PROSITE" id="PS00138">
    <property type="entry name" value="SUBTILASE_SER"/>
    <property type="match status" value="1"/>
</dbReference>
<keyword evidence="6" id="KW-0325">Glycoprotein</keyword>
<evidence type="ECO:0000313" key="12">
    <source>
        <dbReference type="EMBL" id="CAA7046649.1"/>
    </source>
</evidence>
<evidence type="ECO:0000259" key="9">
    <source>
        <dbReference type="Pfam" id="PF00082"/>
    </source>
</evidence>
<dbReference type="Pfam" id="PF05922">
    <property type="entry name" value="Inhibitor_I9"/>
    <property type="match status" value="1"/>
</dbReference>
<name>A0A6D2KEW1_9BRAS</name>
<dbReference type="OrthoDB" id="206201at2759"/>
<dbReference type="InterPro" id="IPR023828">
    <property type="entry name" value="Peptidase_S8_Ser-AS"/>
</dbReference>